<dbReference type="RefSeq" id="WP_188394581.1">
    <property type="nucleotide sequence ID" value="NZ_BMCG01000001.1"/>
</dbReference>
<reference evidence="2" key="2">
    <citation type="submission" date="2020-09" db="EMBL/GenBank/DDBJ databases">
        <authorList>
            <person name="Sun Q."/>
            <person name="Sedlacek I."/>
        </authorList>
    </citation>
    <scope>NUCLEOTIDE SEQUENCE</scope>
    <source>
        <strain evidence="2">CCM 7086</strain>
    </source>
</reference>
<gene>
    <name evidence="2" type="ORF">GCM10007205_05050</name>
</gene>
<reference evidence="2" key="1">
    <citation type="journal article" date="2014" name="Int. J. Syst. Evol. Microbiol.">
        <title>Complete genome sequence of Corynebacterium casei LMG S-19264T (=DSM 44701T), isolated from a smear-ripened cheese.</title>
        <authorList>
            <consortium name="US DOE Joint Genome Institute (JGI-PGF)"/>
            <person name="Walter F."/>
            <person name="Albersmeier A."/>
            <person name="Kalinowski J."/>
            <person name="Ruckert C."/>
        </authorList>
    </citation>
    <scope>NUCLEOTIDE SEQUENCE</scope>
    <source>
        <strain evidence="2">CCM 7086</strain>
    </source>
</reference>
<feature type="chain" id="PRO_5035298467" description="Transmembrane protein" evidence="1">
    <location>
        <begin position="26"/>
        <end position="183"/>
    </location>
</feature>
<dbReference type="EMBL" id="BMCG01000001">
    <property type="protein sequence ID" value="GGB98737.1"/>
    <property type="molecule type" value="Genomic_DNA"/>
</dbReference>
<feature type="signal peptide" evidence="1">
    <location>
        <begin position="1"/>
        <end position="25"/>
    </location>
</feature>
<keyword evidence="3" id="KW-1185">Reference proteome</keyword>
<dbReference type="AlphaFoldDB" id="A0A8J2ULA6"/>
<accession>A0A8J2ULA6</accession>
<evidence type="ECO:0008006" key="4">
    <source>
        <dbReference type="Google" id="ProtNLM"/>
    </source>
</evidence>
<dbReference type="Proteomes" id="UP000620266">
    <property type="component" value="Unassembled WGS sequence"/>
</dbReference>
<comment type="caution">
    <text evidence="2">The sequence shown here is derived from an EMBL/GenBank/DDBJ whole genome shotgun (WGS) entry which is preliminary data.</text>
</comment>
<organism evidence="2 3">
    <name type="scientific">Oxalicibacterium flavum</name>
    <dbReference type="NCBI Taxonomy" id="179467"/>
    <lineage>
        <taxon>Bacteria</taxon>
        <taxon>Pseudomonadati</taxon>
        <taxon>Pseudomonadota</taxon>
        <taxon>Betaproteobacteria</taxon>
        <taxon>Burkholderiales</taxon>
        <taxon>Oxalobacteraceae</taxon>
        <taxon>Oxalicibacterium</taxon>
    </lineage>
</organism>
<evidence type="ECO:0000313" key="3">
    <source>
        <dbReference type="Proteomes" id="UP000620266"/>
    </source>
</evidence>
<name>A0A8J2ULA6_9BURK</name>
<evidence type="ECO:0000256" key="1">
    <source>
        <dbReference type="SAM" id="SignalP"/>
    </source>
</evidence>
<proteinExistence type="predicted"/>
<keyword evidence="1" id="KW-0732">Signal</keyword>
<dbReference type="PROSITE" id="PS51257">
    <property type="entry name" value="PROKAR_LIPOPROTEIN"/>
    <property type="match status" value="1"/>
</dbReference>
<evidence type="ECO:0000313" key="2">
    <source>
        <dbReference type="EMBL" id="GGB98737.1"/>
    </source>
</evidence>
<sequence length="183" mass="19413">MRPFLPCRSLLYAALALTLAACTPALDWREVRSDDGGYAILMPARPATASRTIDLDGLAVAMTMTGAEVDGVAFAVGTAELPNAAAAHQALAAMQEALVRNMHGAVTADRTLAVPRGTQGGAMVVREIHANGPASPATHGQARTMRVRLTAVEQRVYQILISGPQNHIDDDMATIYFSSFRLN</sequence>
<protein>
    <recommendedName>
        <fullName evidence="4">Transmembrane protein</fullName>
    </recommendedName>
</protein>